<comment type="subunit">
    <text evidence="17">Homotetramer.</text>
</comment>
<dbReference type="EC" id="4.2.1.136" evidence="19"/>
<dbReference type="InterPro" id="IPR029056">
    <property type="entry name" value="Ribokinase-like"/>
</dbReference>
<dbReference type="PROSITE" id="PS51385">
    <property type="entry name" value="YJEF_N"/>
    <property type="match status" value="1"/>
</dbReference>
<evidence type="ECO:0000256" key="17">
    <source>
        <dbReference type="HAMAP-Rule" id="MF_01965"/>
    </source>
</evidence>
<dbReference type="EC" id="5.1.99.6" evidence="19"/>
<dbReference type="PANTHER" id="PTHR12592:SF0">
    <property type="entry name" value="ATP-DEPENDENT (S)-NAD(P)H-HYDRATE DEHYDRATASE"/>
    <property type="match status" value="1"/>
</dbReference>
<dbReference type="PROSITE" id="PS51383">
    <property type="entry name" value="YJEF_C_3"/>
    <property type="match status" value="1"/>
</dbReference>
<evidence type="ECO:0000256" key="2">
    <source>
        <dbReference type="ARBA" id="ARBA00000909"/>
    </source>
</evidence>
<evidence type="ECO:0000313" key="22">
    <source>
        <dbReference type="EMBL" id="MBA5776489.1"/>
    </source>
</evidence>
<dbReference type="InterPro" id="IPR000631">
    <property type="entry name" value="CARKD"/>
</dbReference>
<dbReference type="AlphaFoldDB" id="A0A839ACV0"/>
<dbReference type="SUPFAM" id="SSF53613">
    <property type="entry name" value="Ribokinase-like"/>
    <property type="match status" value="1"/>
</dbReference>
<evidence type="ECO:0000256" key="3">
    <source>
        <dbReference type="ARBA" id="ARBA00006001"/>
    </source>
</evidence>
<keyword evidence="23" id="KW-1185">Reference proteome</keyword>
<feature type="binding site" evidence="17">
    <location>
        <position position="260"/>
    </location>
    <ligand>
        <name>(6S)-NADPHX</name>
        <dbReference type="ChEBI" id="CHEBI:64076"/>
    </ligand>
</feature>
<keyword evidence="10 17" id="KW-0520">NAD</keyword>
<dbReference type="Pfam" id="PF01256">
    <property type="entry name" value="Carb_kinase"/>
    <property type="match status" value="1"/>
</dbReference>
<dbReference type="GO" id="GO:0052856">
    <property type="term" value="F:NAD(P)HX epimerase activity"/>
    <property type="evidence" value="ECO:0007669"/>
    <property type="project" value="UniProtKB-UniRule"/>
</dbReference>
<comment type="caution">
    <text evidence="22">The sequence shown here is derived from an EMBL/GenBank/DDBJ whole genome shotgun (WGS) entry which is preliminary data.</text>
</comment>
<dbReference type="InterPro" id="IPR004443">
    <property type="entry name" value="YjeF_N_dom"/>
</dbReference>
<dbReference type="GO" id="GO:0005524">
    <property type="term" value="F:ATP binding"/>
    <property type="evidence" value="ECO:0007669"/>
    <property type="project" value="UniProtKB-UniRule"/>
</dbReference>
<organism evidence="22 23">
    <name type="scientific">Stappia albiluteola</name>
    <dbReference type="NCBI Taxonomy" id="2758565"/>
    <lineage>
        <taxon>Bacteria</taxon>
        <taxon>Pseudomonadati</taxon>
        <taxon>Pseudomonadota</taxon>
        <taxon>Alphaproteobacteria</taxon>
        <taxon>Hyphomicrobiales</taxon>
        <taxon>Stappiaceae</taxon>
        <taxon>Stappia</taxon>
    </lineage>
</organism>
<evidence type="ECO:0000256" key="9">
    <source>
        <dbReference type="ARBA" id="ARBA00022958"/>
    </source>
</evidence>
<gene>
    <name evidence="18" type="primary">nnrE</name>
    <name evidence="17" type="synonym">nnrD</name>
    <name evidence="22" type="ORF">H2509_05035</name>
</gene>
<keyword evidence="7 17" id="KW-0067">ATP-binding</keyword>
<dbReference type="HAMAP" id="MF_01966">
    <property type="entry name" value="NADHX_epimerase"/>
    <property type="match status" value="1"/>
</dbReference>
<dbReference type="Proteomes" id="UP000541109">
    <property type="component" value="Unassembled WGS sequence"/>
</dbReference>
<feature type="binding site" evidence="18">
    <location>
        <begin position="129"/>
        <end position="135"/>
    </location>
    <ligand>
        <name>(6S)-NADPHX</name>
        <dbReference type="ChEBI" id="CHEBI:64076"/>
    </ligand>
</feature>
<dbReference type="GO" id="GO:0046496">
    <property type="term" value="P:nicotinamide nucleotide metabolic process"/>
    <property type="evidence" value="ECO:0007669"/>
    <property type="project" value="UniProtKB-UniRule"/>
</dbReference>
<dbReference type="EMBL" id="JACFXV010000043">
    <property type="protein sequence ID" value="MBA5776489.1"/>
    <property type="molecule type" value="Genomic_DNA"/>
</dbReference>
<evidence type="ECO:0000256" key="4">
    <source>
        <dbReference type="ARBA" id="ARBA00009524"/>
    </source>
</evidence>
<feature type="binding site" evidence="18">
    <location>
        <begin position="57"/>
        <end position="61"/>
    </location>
    <ligand>
        <name>(6S)-NADPHX</name>
        <dbReference type="ChEBI" id="CHEBI:64076"/>
    </ligand>
</feature>
<evidence type="ECO:0000259" key="21">
    <source>
        <dbReference type="PROSITE" id="PS51385"/>
    </source>
</evidence>
<evidence type="ECO:0000256" key="18">
    <source>
        <dbReference type="HAMAP-Rule" id="MF_01966"/>
    </source>
</evidence>
<dbReference type="InterPro" id="IPR030677">
    <property type="entry name" value="Nnr"/>
</dbReference>
<evidence type="ECO:0000313" key="23">
    <source>
        <dbReference type="Proteomes" id="UP000541109"/>
    </source>
</evidence>
<dbReference type="HAMAP" id="MF_01965">
    <property type="entry name" value="NADHX_dehydratase"/>
    <property type="match status" value="1"/>
</dbReference>
<evidence type="ECO:0000256" key="19">
    <source>
        <dbReference type="PIRNR" id="PIRNR017184"/>
    </source>
</evidence>
<comment type="similarity">
    <text evidence="4 19">In the C-terminal section; belongs to the NnrD/CARKD family.</text>
</comment>
<feature type="binding site" evidence="18">
    <location>
        <position position="161"/>
    </location>
    <ligand>
        <name>K(+)</name>
        <dbReference type="ChEBI" id="CHEBI:29103"/>
    </ligand>
</feature>
<dbReference type="GO" id="GO:0046872">
    <property type="term" value="F:metal ion binding"/>
    <property type="evidence" value="ECO:0007669"/>
    <property type="project" value="UniProtKB-UniRule"/>
</dbReference>
<keyword evidence="6 17" id="KW-0547">Nucleotide-binding</keyword>
<evidence type="ECO:0000256" key="10">
    <source>
        <dbReference type="ARBA" id="ARBA00023027"/>
    </source>
</evidence>
<protein>
    <recommendedName>
        <fullName evidence="19">Bifunctional NAD(P)H-hydrate repair enzyme</fullName>
    </recommendedName>
    <alternativeName>
        <fullName evidence="19">Nicotinamide nucleotide repair protein</fullName>
    </alternativeName>
    <domain>
        <recommendedName>
            <fullName evidence="19">ADP-dependent (S)-NAD(P)H-hydrate dehydratase</fullName>
            <ecNumber evidence="19">4.2.1.136</ecNumber>
        </recommendedName>
        <alternativeName>
            <fullName evidence="19">ADP-dependent NAD(P)HX dehydratase</fullName>
        </alternativeName>
    </domain>
    <domain>
        <recommendedName>
            <fullName evidence="19">NAD(P)H-hydrate epimerase</fullName>
            <ecNumber evidence="19">5.1.99.6</ecNumber>
        </recommendedName>
    </domain>
</protein>
<name>A0A839ACV0_9HYPH</name>
<evidence type="ECO:0000259" key="20">
    <source>
        <dbReference type="PROSITE" id="PS51383"/>
    </source>
</evidence>
<comment type="function">
    <text evidence="17">Catalyzes the dehydration of the S-form of NAD(P)HX at the expense of ADP, which is converted to AMP. Together with NAD(P)HX epimerase, which catalyzes the epimerization of the S- and R-forms, the enzyme allows the repair of both epimers of NAD(P)HX, a damaged form of NAD(P)H that is a result of enzymatic or heat-dependent hydration.</text>
</comment>
<feature type="domain" description="YjeF N-terminal" evidence="21">
    <location>
        <begin position="10"/>
        <end position="215"/>
    </location>
</feature>
<dbReference type="Pfam" id="PF03853">
    <property type="entry name" value="YjeF_N"/>
    <property type="match status" value="1"/>
</dbReference>
<comment type="catalytic activity">
    <reaction evidence="2 18 19">
        <text>(6R)-NADPHX = (6S)-NADPHX</text>
        <dbReference type="Rhea" id="RHEA:32227"/>
        <dbReference type="ChEBI" id="CHEBI:64076"/>
        <dbReference type="ChEBI" id="CHEBI:64077"/>
        <dbReference type="EC" id="5.1.99.6"/>
    </reaction>
</comment>
<dbReference type="Gene3D" id="3.40.1190.20">
    <property type="match status" value="1"/>
</dbReference>
<keyword evidence="9 18" id="KW-0630">Potassium</keyword>
<feature type="binding site" evidence="17">
    <location>
        <position position="444"/>
    </location>
    <ligand>
        <name>AMP</name>
        <dbReference type="ChEBI" id="CHEBI:456215"/>
    </ligand>
</feature>
<evidence type="ECO:0000256" key="12">
    <source>
        <dbReference type="ARBA" id="ARBA00023239"/>
    </source>
</evidence>
<comment type="function">
    <text evidence="14 19">Bifunctional enzyme that catalyzes the epimerization of the S- and R-forms of NAD(P)HX and the dehydration of the S-form of NAD(P)HX at the expense of ADP, which is converted to AMP. This allows the repair of both epimers of NAD(P)HX, a damaged form of NAD(P)H that is a result of enzymatic or heat-dependent hydration.</text>
</comment>
<evidence type="ECO:0000256" key="14">
    <source>
        <dbReference type="ARBA" id="ARBA00025153"/>
    </source>
</evidence>
<dbReference type="Gene3D" id="3.40.50.10260">
    <property type="entry name" value="YjeF N-terminal domain"/>
    <property type="match status" value="1"/>
</dbReference>
<dbReference type="GO" id="GO:0052855">
    <property type="term" value="F:ADP-dependent NAD(P)H-hydrate dehydratase activity"/>
    <property type="evidence" value="ECO:0007669"/>
    <property type="project" value="UniProtKB-UniRule"/>
</dbReference>
<dbReference type="PIRSF" id="PIRSF017184">
    <property type="entry name" value="Nnr"/>
    <property type="match status" value="1"/>
</dbReference>
<keyword evidence="12 17" id="KW-0456">Lyase</keyword>
<keyword evidence="13" id="KW-0511">Multifunctional enzyme</keyword>
<dbReference type="PANTHER" id="PTHR12592">
    <property type="entry name" value="ATP-DEPENDENT (S)-NAD(P)H-HYDRATE DEHYDRATASE FAMILY MEMBER"/>
    <property type="match status" value="1"/>
</dbReference>
<dbReference type="RefSeq" id="WP_182162937.1">
    <property type="nucleotide sequence ID" value="NZ_JACFXV010000043.1"/>
</dbReference>
<comment type="cofactor">
    <cofactor evidence="17">
        <name>Mg(2+)</name>
        <dbReference type="ChEBI" id="CHEBI:18420"/>
    </cofactor>
</comment>
<feature type="binding site" evidence="17">
    <location>
        <position position="445"/>
    </location>
    <ligand>
        <name>(6S)-NADPHX</name>
        <dbReference type="ChEBI" id="CHEBI:64076"/>
    </ligand>
</feature>
<comment type="similarity">
    <text evidence="18">Belongs to the NnrE/AIBP family.</text>
</comment>
<dbReference type="InterPro" id="IPR036652">
    <property type="entry name" value="YjeF_N_dom_sf"/>
</dbReference>
<sequence>MEVLLTTEDMARADRLTIESGVPGIELLNAAGRAVANCCTRMVGPDGRILVLAGPGNNGGDGFVAAEVLKKRGFIVSCLLLGSAEKLRGDAKLAFDSALAKGVDIAPIDLKSLPEKLEVCGLIVDALFGAGLDRPLSGEAAEVVGLVNASGARVVAVDLPSGVSGDSGAVMGAAVRATRTVTFFRRKPGHYLLPGRLLCGPVDVEDIGIPQAILGRIDPGMVVNEPSVWSGSWHPPAPEGHKYSRGHAVVVSGPATATGAARLAAMAALRAGAGLVTVACPSSAALVQAAHLTAVMIRSCRDEGDFAEFLGDRRINAAVIGPAAGVGARTREKVAIVLGGCRSVVLDADALMSFADGPQELFEAIAATRPGEAVMTPHEGEFARLFPDLSADMVPSKAERARQAAQRSGAVILLKGGDTVIAAPDGRVSISPGATPWLATAGSGDVLAGIVGGLLAQRLPAFEAAAMGVWLHGEAGRIAGPGLIAEDLLPALKTAVAELVRDA</sequence>
<dbReference type="GO" id="GO:0110051">
    <property type="term" value="P:metabolite repair"/>
    <property type="evidence" value="ECO:0007669"/>
    <property type="project" value="TreeGrafter"/>
</dbReference>
<proteinExistence type="inferred from homology"/>
<reference evidence="22 23" key="1">
    <citation type="submission" date="2020-07" db="EMBL/GenBank/DDBJ databases">
        <title>Stappia sp., F7233, whole genome shotgun sequencing project.</title>
        <authorList>
            <person name="Jiang S."/>
            <person name="Liu Z.W."/>
            <person name="Du Z.J."/>
        </authorList>
    </citation>
    <scope>NUCLEOTIDE SEQUENCE [LARGE SCALE GENOMIC DNA]</scope>
    <source>
        <strain evidence="22 23">F7233</strain>
    </source>
</reference>
<evidence type="ECO:0000256" key="13">
    <source>
        <dbReference type="ARBA" id="ARBA00023268"/>
    </source>
</evidence>
<comment type="catalytic activity">
    <reaction evidence="16 17 19">
        <text>(6S)-NADPHX + ADP = AMP + phosphate + NADPH + H(+)</text>
        <dbReference type="Rhea" id="RHEA:32235"/>
        <dbReference type="ChEBI" id="CHEBI:15378"/>
        <dbReference type="ChEBI" id="CHEBI:43474"/>
        <dbReference type="ChEBI" id="CHEBI:57783"/>
        <dbReference type="ChEBI" id="CHEBI:64076"/>
        <dbReference type="ChEBI" id="CHEBI:456215"/>
        <dbReference type="ChEBI" id="CHEBI:456216"/>
        <dbReference type="EC" id="4.2.1.136"/>
    </reaction>
</comment>
<evidence type="ECO:0000256" key="15">
    <source>
        <dbReference type="ARBA" id="ARBA00048238"/>
    </source>
</evidence>
<comment type="similarity">
    <text evidence="3 19">In the N-terminal section; belongs to the NnrE/AIBP family.</text>
</comment>
<keyword evidence="8 17" id="KW-0521">NADP</keyword>
<comment type="caution">
    <text evidence="17">Lacks conserved residue(s) required for the propagation of feature annotation.</text>
</comment>
<evidence type="ECO:0000256" key="8">
    <source>
        <dbReference type="ARBA" id="ARBA00022857"/>
    </source>
</evidence>
<dbReference type="SUPFAM" id="SSF64153">
    <property type="entry name" value="YjeF N-terminal domain-like"/>
    <property type="match status" value="1"/>
</dbReference>
<evidence type="ECO:0000256" key="16">
    <source>
        <dbReference type="ARBA" id="ARBA00049209"/>
    </source>
</evidence>
<keyword evidence="5 18" id="KW-0479">Metal-binding</keyword>
<feature type="binding site" evidence="18">
    <location>
        <position position="158"/>
    </location>
    <ligand>
        <name>(6S)-NADPHX</name>
        <dbReference type="ChEBI" id="CHEBI:64076"/>
    </ligand>
</feature>
<accession>A0A839ACV0</accession>
<evidence type="ECO:0000256" key="6">
    <source>
        <dbReference type="ARBA" id="ARBA00022741"/>
    </source>
</evidence>
<comment type="cofactor">
    <cofactor evidence="18 19">
        <name>K(+)</name>
        <dbReference type="ChEBI" id="CHEBI:29103"/>
    </cofactor>
    <text evidence="18 19">Binds 1 potassium ion per subunit.</text>
</comment>
<evidence type="ECO:0000256" key="5">
    <source>
        <dbReference type="ARBA" id="ARBA00022723"/>
    </source>
</evidence>
<dbReference type="PROSITE" id="PS01050">
    <property type="entry name" value="YJEF_C_2"/>
    <property type="match status" value="1"/>
</dbReference>
<feature type="binding site" evidence="17">
    <location>
        <position position="378"/>
    </location>
    <ligand>
        <name>(6S)-NADPHX</name>
        <dbReference type="ChEBI" id="CHEBI:64076"/>
    </ligand>
</feature>
<feature type="binding site" evidence="17">
    <location>
        <begin position="415"/>
        <end position="419"/>
    </location>
    <ligand>
        <name>AMP</name>
        <dbReference type="ChEBI" id="CHEBI:456215"/>
    </ligand>
</feature>
<feature type="binding site" evidence="18">
    <location>
        <position position="58"/>
    </location>
    <ligand>
        <name>K(+)</name>
        <dbReference type="ChEBI" id="CHEBI:29103"/>
    </ligand>
</feature>
<dbReference type="InterPro" id="IPR017953">
    <property type="entry name" value="Carbohydrate_kinase_pred_CS"/>
</dbReference>
<dbReference type="NCBIfam" id="TIGR00197">
    <property type="entry name" value="yjeF_nterm"/>
    <property type="match status" value="1"/>
</dbReference>
<comment type="catalytic activity">
    <reaction evidence="1 18 19">
        <text>(6R)-NADHX = (6S)-NADHX</text>
        <dbReference type="Rhea" id="RHEA:32215"/>
        <dbReference type="ChEBI" id="CHEBI:64074"/>
        <dbReference type="ChEBI" id="CHEBI:64075"/>
        <dbReference type="EC" id="5.1.99.6"/>
    </reaction>
</comment>
<evidence type="ECO:0000256" key="7">
    <source>
        <dbReference type="ARBA" id="ARBA00022840"/>
    </source>
</evidence>
<evidence type="ECO:0000256" key="1">
    <source>
        <dbReference type="ARBA" id="ARBA00000013"/>
    </source>
</evidence>
<dbReference type="CDD" id="cd01171">
    <property type="entry name" value="YXKO-related"/>
    <property type="match status" value="1"/>
</dbReference>
<dbReference type="NCBIfam" id="TIGR00196">
    <property type="entry name" value="yjeF_cterm"/>
    <property type="match status" value="1"/>
</dbReference>
<keyword evidence="11 18" id="KW-0413">Isomerase</keyword>
<feature type="domain" description="YjeF C-terminal" evidence="20">
    <location>
        <begin position="225"/>
        <end position="499"/>
    </location>
</feature>
<comment type="catalytic activity">
    <reaction evidence="15 17 19">
        <text>(6S)-NADHX + ADP = AMP + phosphate + NADH + H(+)</text>
        <dbReference type="Rhea" id="RHEA:32223"/>
        <dbReference type="ChEBI" id="CHEBI:15378"/>
        <dbReference type="ChEBI" id="CHEBI:43474"/>
        <dbReference type="ChEBI" id="CHEBI:57945"/>
        <dbReference type="ChEBI" id="CHEBI:64074"/>
        <dbReference type="ChEBI" id="CHEBI:456215"/>
        <dbReference type="ChEBI" id="CHEBI:456216"/>
        <dbReference type="EC" id="4.2.1.136"/>
    </reaction>
</comment>
<comment type="similarity">
    <text evidence="17">Belongs to the NnrD/CARKD family.</text>
</comment>
<comment type="function">
    <text evidence="18">Catalyzes the epimerization of the S- and R-forms of NAD(P)HX, a damaged form of NAD(P)H that is a result of enzymatic or heat-dependent hydration. This is a prerequisite for the S-specific NAD(P)H-hydrate dehydratase to allow the repair of both epimers of NAD(P)HX.</text>
</comment>
<evidence type="ECO:0000256" key="11">
    <source>
        <dbReference type="ARBA" id="ARBA00023235"/>
    </source>
</evidence>
<feature type="binding site" evidence="18">
    <location>
        <position position="125"/>
    </location>
    <ligand>
        <name>K(+)</name>
        <dbReference type="ChEBI" id="CHEBI:29103"/>
    </ligand>
</feature>